<gene>
    <name evidence="1" type="ORF">KI809_15765</name>
</gene>
<accession>A0AAW4LD05</accession>
<dbReference type="AlphaFoldDB" id="A0AAW4LD05"/>
<sequence>MPAEVEHIWTWFQELSATRGGGFGPAPITYQEIEAWSRLTGNRPTPWEVTQIKMLDAEYFAWQDEKAEKETSSGQ</sequence>
<evidence type="ECO:0000313" key="2">
    <source>
        <dbReference type="Proteomes" id="UP000811899"/>
    </source>
</evidence>
<dbReference type="InterPro" id="IPR056919">
    <property type="entry name" value="Phage_TAC_18"/>
</dbReference>
<keyword evidence="2" id="KW-1185">Reference proteome</keyword>
<name>A0AAW4LD05_9BACT</name>
<reference evidence="1 2" key="1">
    <citation type="submission" date="2021-05" db="EMBL/GenBank/DDBJ databases">
        <title>The draft genome of Geobacter pelophilus DSM 12255.</title>
        <authorList>
            <person name="Xu Z."/>
            <person name="Masuda Y."/>
            <person name="Itoh H."/>
            <person name="Senoo K."/>
        </authorList>
    </citation>
    <scope>NUCLEOTIDE SEQUENCE [LARGE SCALE GENOMIC DNA]</scope>
    <source>
        <strain evidence="1 2">DSM 12255</strain>
    </source>
</reference>
<protein>
    <submittedName>
        <fullName evidence="1">Uncharacterized protein</fullName>
    </submittedName>
</protein>
<dbReference type="EMBL" id="JAHCVJ010000006">
    <property type="protein sequence ID" value="MBT0665767.1"/>
    <property type="molecule type" value="Genomic_DNA"/>
</dbReference>
<comment type="caution">
    <text evidence="1">The sequence shown here is derived from an EMBL/GenBank/DDBJ whole genome shotgun (WGS) entry which is preliminary data.</text>
</comment>
<evidence type="ECO:0000313" key="1">
    <source>
        <dbReference type="EMBL" id="MBT0665767.1"/>
    </source>
</evidence>
<dbReference type="Pfam" id="PF23812">
    <property type="entry name" value="Phage_TAC_18"/>
    <property type="match status" value="1"/>
</dbReference>
<proteinExistence type="predicted"/>
<dbReference type="Proteomes" id="UP000811899">
    <property type="component" value="Unassembled WGS sequence"/>
</dbReference>
<organism evidence="1 2">
    <name type="scientific">Geoanaerobacter pelophilus</name>
    <dbReference type="NCBI Taxonomy" id="60036"/>
    <lineage>
        <taxon>Bacteria</taxon>
        <taxon>Pseudomonadati</taxon>
        <taxon>Thermodesulfobacteriota</taxon>
        <taxon>Desulfuromonadia</taxon>
        <taxon>Geobacterales</taxon>
        <taxon>Geobacteraceae</taxon>
        <taxon>Geoanaerobacter</taxon>
    </lineage>
</organism>